<evidence type="ECO:0000256" key="6">
    <source>
        <dbReference type="ARBA" id="ARBA00023002"/>
    </source>
</evidence>
<evidence type="ECO:0000259" key="14">
    <source>
        <dbReference type="PROSITE" id="PS51352"/>
    </source>
</evidence>
<dbReference type="Gene3D" id="3.40.30.10">
    <property type="entry name" value="Glutaredoxin"/>
    <property type="match status" value="1"/>
</dbReference>
<dbReference type="InterPro" id="IPR050924">
    <property type="entry name" value="Peroxiredoxin_BCP/PrxQ"/>
</dbReference>
<keyword evidence="6" id="KW-0560">Oxidoreductase</keyword>
<dbReference type="Pfam" id="PF00578">
    <property type="entry name" value="AhpC-TSA"/>
    <property type="match status" value="1"/>
</dbReference>
<dbReference type="InterPro" id="IPR013766">
    <property type="entry name" value="Thioredoxin_domain"/>
</dbReference>
<dbReference type="PIRSF" id="PIRSF000239">
    <property type="entry name" value="AHPC"/>
    <property type="match status" value="1"/>
</dbReference>
<dbReference type="InterPro" id="IPR036249">
    <property type="entry name" value="Thioredoxin-like_sf"/>
</dbReference>
<dbReference type="InterPro" id="IPR000866">
    <property type="entry name" value="AhpC/TSA"/>
</dbReference>
<keyword evidence="4" id="KW-0575">Peroxidase</keyword>
<evidence type="ECO:0000313" key="16">
    <source>
        <dbReference type="Proteomes" id="UP000004508"/>
    </source>
</evidence>
<comment type="similarity">
    <text evidence="10">Belongs to the peroxiredoxin family. BCP/PrxQ subfamily.</text>
</comment>
<keyword evidence="7" id="KW-1015">Disulfide bond</keyword>
<organism evidence="15 16">
    <name type="scientific">Ktedonobacter racemifer DSM 44963</name>
    <dbReference type="NCBI Taxonomy" id="485913"/>
    <lineage>
        <taxon>Bacteria</taxon>
        <taxon>Bacillati</taxon>
        <taxon>Chloroflexota</taxon>
        <taxon>Ktedonobacteria</taxon>
        <taxon>Ktedonobacterales</taxon>
        <taxon>Ktedonobacteraceae</taxon>
        <taxon>Ktedonobacter</taxon>
    </lineage>
</organism>
<dbReference type="GO" id="GO:0045454">
    <property type="term" value="P:cell redox homeostasis"/>
    <property type="evidence" value="ECO:0007669"/>
    <property type="project" value="TreeGrafter"/>
</dbReference>
<proteinExistence type="inferred from homology"/>
<dbReference type="RefSeq" id="WP_007905733.1">
    <property type="nucleotide sequence ID" value="NZ_ADVG01000001.1"/>
</dbReference>
<dbReference type="NCBIfam" id="NF006960">
    <property type="entry name" value="PRK09437.1"/>
    <property type="match status" value="1"/>
</dbReference>
<evidence type="ECO:0000256" key="11">
    <source>
        <dbReference type="ARBA" id="ARBA00041373"/>
    </source>
</evidence>
<dbReference type="AlphaFoldDB" id="D6TIK6"/>
<dbReference type="PANTHER" id="PTHR42801">
    <property type="entry name" value="THIOREDOXIN-DEPENDENT PEROXIDE REDUCTASE"/>
    <property type="match status" value="1"/>
</dbReference>
<evidence type="ECO:0000256" key="8">
    <source>
        <dbReference type="ARBA" id="ARBA00023284"/>
    </source>
</evidence>
<sequence>MSEIQVEEQQLAPDFTLPAIGSDDVVKNGQVQLSALRDHVVVLYFYPKDDTPGCTLEACSFRDANHLMQQRGVVVLGISKDSVKSHQKFAEKFGLPFPLLSDTEAQVAQSYDVYKEKSMYGKKYMGVERATFLIDKEGVIRKIWPKVKPDDHANEVLEAVEALQL</sequence>
<evidence type="ECO:0000256" key="13">
    <source>
        <dbReference type="PIRSR" id="PIRSR000239-1"/>
    </source>
</evidence>
<comment type="subunit">
    <text evidence="2">Monomer.</text>
</comment>
<evidence type="ECO:0000256" key="7">
    <source>
        <dbReference type="ARBA" id="ARBA00023157"/>
    </source>
</evidence>
<feature type="active site" description="Cysteine sulfenic acid (-SOH) intermediate; for peroxidase activity" evidence="13">
    <location>
        <position position="54"/>
    </location>
</feature>
<dbReference type="SUPFAM" id="SSF52833">
    <property type="entry name" value="Thioredoxin-like"/>
    <property type="match status" value="1"/>
</dbReference>
<dbReference type="EC" id="1.11.1.24" evidence="3"/>
<keyword evidence="16" id="KW-1185">Reference proteome</keyword>
<evidence type="ECO:0000256" key="12">
    <source>
        <dbReference type="ARBA" id="ARBA00049091"/>
    </source>
</evidence>
<evidence type="ECO:0000256" key="1">
    <source>
        <dbReference type="ARBA" id="ARBA00003330"/>
    </source>
</evidence>
<dbReference type="EMBL" id="ADVG01000001">
    <property type="protein sequence ID" value="EFH89263.1"/>
    <property type="molecule type" value="Genomic_DNA"/>
</dbReference>
<dbReference type="OrthoDB" id="9812811at2"/>
<dbReference type="FunCoup" id="D6TIK6">
    <property type="interactions" value="532"/>
</dbReference>
<evidence type="ECO:0000256" key="10">
    <source>
        <dbReference type="ARBA" id="ARBA00038489"/>
    </source>
</evidence>
<dbReference type="GO" id="GO:0005737">
    <property type="term" value="C:cytoplasm"/>
    <property type="evidence" value="ECO:0007669"/>
    <property type="project" value="TreeGrafter"/>
</dbReference>
<comment type="catalytic activity">
    <reaction evidence="12">
        <text>a hydroperoxide + [thioredoxin]-dithiol = an alcohol + [thioredoxin]-disulfide + H2O</text>
        <dbReference type="Rhea" id="RHEA:62620"/>
        <dbReference type="Rhea" id="RHEA-COMP:10698"/>
        <dbReference type="Rhea" id="RHEA-COMP:10700"/>
        <dbReference type="ChEBI" id="CHEBI:15377"/>
        <dbReference type="ChEBI" id="CHEBI:29950"/>
        <dbReference type="ChEBI" id="CHEBI:30879"/>
        <dbReference type="ChEBI" id="CHEBI:35924"/>
        <dbReference type="ChEBI" id="CHEBI:50058"/>
        <dbReference type="EC" id="1.11.1.24"/>
    </reaction>
</comment>
<dbReference type="STRING" id="485913.Krac_10807"/>
<dbReference type="GO" id="GO:0034599">
    <property type="term" value="P:cellular response to oxidative stress"/>
    <property type="evidence" value="ECO:0007669"/>
    <property type="project" value="TreeGrafter"/>
</dbReference>
<name>D6TIK6_KTERA</name>
<evidence type="ECO:0000256" key="4">
    <source>
        <dbReference type="ARBA" id="ARBA00022559"/>
    </source>
</evidence>
<keyword evidence="5" id="KW-0049">Antioxidant</keyword>
<evidence type="ECO:0000256" key="5">
    <source>
        <dbReference type="ARBA" id="ARBA00022862"/>
    </source>
</evidence>
<dbReference type="PANTHER" id="PTHR42801:SF4">
    <property type="entry name" value="AHPC_TSA FAMILY PROTEIN"/>
    <property type="match status" value="1"/>
</dbReference>
<evidence type="ECO:0000256" key="9">
    <source>
        <dbReference type="ARBA" id="ARBA00032824"/>
    </source>
</evidence>
<protein>
    <recommendedName>
        <fullName evidence="3">thioredoxin-dependent peroxiredoxin</fullName>
        <ecNumber evidence="3">1.11.1.24</ecNumber>
    </recommendedName>
    <alternativeName>
        <fullName evidence="11">Bacterioferritin comigratory protein</fullName>
    </alternativeName>
    <alternativeName>
        <fullName evidence="9">Thioredoxin peroxidase</fullName>
    </alternativeName>
</protein>
<dbReference type="FunFam" id="3.40.30.10:FF:000007">
    <property type="entry name" value="Thioredoxin-dependent thiol peroxidase"/>
    <property type="match status" value="1"/>
</dbReference>
<reference evidence="15 16" key="1">
    <citation type="journal article" date="2011" name="Stand. Genomic Sci.">
        <title>Non-contiguous finished genome sequence and contextual data of the filamentous soil bacterium Ktedonobacter racemifer type strain (SOSP1-21).</title>
        <authorList>
            <person name="Chang Y.J."/>
            <person name="Land M."/>
            <person name="Hauser L."/>
            <person name="Chertkov O."/>
            <person name="Del Rio T.G."/>
            <person name="Nolan M."/>
            <person name="Copeland A."/>
            <person name="Tice H."/>
            <person name="Cheng J.F."/>
            <person name="Lucas S."/>
            <person name="Han C."/>
            <person name="Goodwin L."/>
            <person name="Pitluck S."/>
            <person name="Ivanova N."/>
            <person name="Ovchinikova G."/>
            <person name="Pati A."/>
            <person name="Chen A."/>
            <person name="Palaniappan K."/>
            <person name="Mavromatis K."/>
            <person name="Liolios K."/>
            <person name="Brettin T."/>
            <person name="Fiebig A."/>
            <person name="Rohde M."/>
            <person name="Abt B."/>
            <person name="Goker M."/>
            <person name="Detter J.C."/>
            <person name="Woyke T."/>
            <person name="Bristow J."/>
            <person name="Eisen J.A."/>
            <person name="Markowitz V."/>
            <person name="Hugenholtz P."/>
            <person name="Kyrpides N.C."/>
            <person name="Klenk H.P."/>
            <person name="Lapidus A."/>
        </authorList>
    </citation>
    <scope>NUCLEOTIDE SEQUENCE [LARGE SCALE GENOMIC DNA]</scope>
    <source>
        <strain evidence="16">DSM 44963</strain>
    </source>
</reference>
<evidence type="ECO:0000313" key="15">
    <source>
        <dbReference type="EMBL" id="EFH89263.1"/>
    </source>
</evidence>
<dbReference type="InParanoid" id="D6TIK6"/>
<dbReference type="eggNOG" id="COG1225">
    <property type="taxonomic scope" value="Bacteria"/>
</dbReference>
<dbReference type="CDD" id="cd03017">
    <property type="entry name" value="PRX_BCP"/>
    <property type="match status" value="1"/>
</dbReference>
<dbReference type="Proteomes" id="UP000004508">
    <property type="component" value="Unassembled WGS sequence"/>
</dbReference>
<keyword evidence="8" id="KW-0676">Redox-active center</keyword>
<dbReference type="GO" id="GO:0008379">
    <property type="term" value="F:thioredoxin peroxidase activity"/>
    <property type="evidence" value="ECO:0007669"/>
    <property type="project" value="TreeGrafter"/>
</dbReference>
<gene>
    <name evidence="15" type="ORF">Krac_10807</name>
</gene>
<evidence type="ECO:0000256" key="3">
    <source>
        <dbReference type="ARBA" id="ARBA00013017"/>
    </source>
</evidence>
<comment type="caution">
    <text evidence="15">The sequence shown here is derived from an EMBL/GenBank/DDBJ whole genome shotgun (WGS) entry which is preliminary data.</text>
</comment>
<feature type="domain" description="Thioredoxin" evidence="14">
    <location>
        <begin position="6"/>
        <end position="165"/>
    </location>
</feature>
<comment type="function">
    <text evidence="1">Thiol-specific peroxidase that catalyzes the reduction of hydrogen peroxide and organic hydroperoxides to water and alcohols, respectively. Plays a role in cell protection against oxidative stress by detoxifying peroxides and as sensor of hydrogen peroxide-mediated signaling events.</text>
</comment>
<dbReference type="PROSITE" id="PS51352">
    <property type="entry name" value="THIOREDOXIN_2"/>
    <property type="match status" value="1"/>
</dbReference>
<dbReference type="InterPro" id="IPR024706">
    <property type="entry name" value="Peroxiredoxin_AhpC-typ"/>
</dbReference>
<evidence type="ECO:0000256" key="2">
    <source>
        <dbReference type="ARBA" id="ARBA00011245"/>
    </source>
</evidence>
<accession>D6TIK6</accession>